<evidence type="ECO:0000313" key="3">
    <source>
        <dbReference type="Proteomes" id="UP001396334"/>
    </source>
</evidence>
<keyword evidence="1" id="KW-0732">Signal</keyword>
<proteinExistence type="predicted"/>
<dbReference type="EMBL" id="JBBPBN010000052">
    <property type="protein sequence ID" value="KAK8991377.1"/>
    <property type="molecule type" value="Genomic_DNA"/>
</dbReference>
<evidence type="ECO:0000256" key="1">
    <source>
        <dbReference type="SAM" id="SignalP"/>
    </source>
</evidence>
<dbReference type="Proteomes" id="UP001396334">
    <property type="component" value="Unassembled WGS sequence"/>
</dbReference>
<accession>A0ABR2PSF4</accession>
<reference evidence="2 3" key="1">
    <citation type="journal article" date="2024" name="G3 (Bethesda)">
        <title>Genome assembly of Hibiscus sabdariffa L. provides insights into metabolisms of medicinal natural products.</title>
        <authorList>
            <person name="Kim T."/>
        </authorList>
    </citation>
    <scope>NUCLEOTIDE SEQUENCE [LARGE SCALE GENOMIC DNA]</scope>
    <source>
        <strain evidence="2">TK-2024</strain>
        <tissue evidence="2">Old leaves</tissue>
    </source>
</reference>
<protein>
    <submittedName>
        <fullName evidence="2">Uncharacterized protein</fullName>
    </submittedName>
</protein>
<keyword evidence="3" id="KW-1185">Reference proteome</keyword>
<comment type="caution">
    <text evidence="2">The sequence shown here is derived from an EMBL/GenBank/DDBJ whole genome shotgun (WGS) entry which is preliminary data.</text>
</comment>
<organism evidence="2 3">
    <name type="scientific">Hibiscus sabdariffa</name>
    <name type="common">roselle</name>
    <dbReference type="NCBI Taxonomy" id="183260"/>
    <lineage>
        <taxon>Eukaryota</taxon>
        <taxon>Viridiplantae</taxon>
        <taxon>Streptophyta</taxon>
        <taxon>Embryophyta</taxon>
        <taxon>Tracheophyta</taxon>
        <taxon>Spermatophyta</taxon>
        <taxon>Magnoliopsida</taxon>
        <taxon>eudicotyledons</taxon>
        <taxon>Gunneridae</taxon>
        <taxon>Pentapetalae</taxon>
        <taxon>rosids</taxon>
        <taxon>malvids</taxon>
        <taxon>Malvales</taxon>
        <taxon>Malvaceae</taxon>
        <taxon>Malvoideae</taxon>
        <taxon>Hibiscus</taxon>
    </lineage>
</organism>
<feature type="signal peptide" evidence="1">
    <location>
        <begin position="1"/>
        <end position="19"/>
    </location>
</feature>
<evidence type="ECO:0000313" key="2">
    <source>
        <dbReference type="EMBL" id="KAK8991377.1"/>
    </source>
</evidence>
<feature type="chain" id="PRO_5047089727" evidence="1">
    <location>
        <begin position="20"/>
        <end position="130"/>
    </location>
</feature>
<gene>
    <name evidence="2" type="ORF">V6N11_062392</name>
</gene>
<name>A0ABR2PSF4_9ROSI</name>
<sequence length="130" mass="14298">MCCFLILVMQIVSWLHVSALSSASPQHDTVPEFPGVAFDSKQLSVTRDGVLKLRKQRAEESWEESDQGHRIANASVECARPVWPLRFPQLPVSLELSIPITSPKAGNASVTPLSSTHSFLLGLAWLSFTL</sequence>